<evidence type="ECO:0000313" key="1">
    <source>
        <dbReference type="EMBL" id="SHE89470.1"/>
    </source>
</evidence>
<dbReference type="AlphaFoldDB" id="A0A1M4X7I2"/>
<name>A0A1M4X7I2_VIBGA</name>
<evidence type="ECO:0000313" key="2">
    <source>
        <dbReference type="Proteomes" id="UP000184159"/>
    </source>
</evidence>
<reference evidence="2" key="1">
    <citation type="submission" date="2016-11" db="EMBL/GenBank/DDBJ databases">
        <authorList>
            <person name="Varghese N."/>
            <person name="Submissions S."/>
        </authorList>
    </citation>
    <scope>NUCLEOTIDE SEQUENCE [LARGE SCALE GENOMIC DNA]</scope>
    <source>
        <strain evidence="2">DSM 21264</strain>
    </source>
</reference>
<organism evidence="1 2">
    <name type="scientific">Vibrio gazogenes DSM 21264 = NBRC 103151</name>
    <dbReference type="NCBI Taxonomy" id="1123492"/>
    <lineage>
        <taxon>Bacteria</taxon>
        <taxon>Pseudomonadati</taxon>
        <taxon>Pseudomonadota</taxon>
        <taxon>Gammaproteobacteria</taxon>
        <taxon>Vibrionales</taxon>
        <taxon>Vibrionaceae</taxon>
        <taxon>Vibrio</taxon>
    </lineage>
</organism>
<protein>
    <submittedName>
        <fullName evidence="1">Uncharacterized protein</fullName>
    </submittedName>
</protein>
<sequence length="20" mass="2469">MNLTQTIVWVFFYLNHANRT</sequence>
<dbReference type="Proteomes" id="UP000184159">
    <property type="component" value="Unassembled WGS sequence"/>
</dbReference>
<accession>A0A1M4X7I2</accession>
<keyword evidence="2" id="KW-1185">Reference proteome</keyword>
<proteinExistence type="predicted"/>
<dbReference type="EMBL" id="FQUH01000003">
    <property type="protein sequence ID" value="SHE89470.1"/>
    <property type="molecule type" value="Genomic_DNA"/>
</dbReference>
<gene>
    <name evidence="1" type="ORF">SAMN02745781_01050</name>
</gene>